<dbReference type="InterPro" id="IPR049625">
    <property type="entry name" value="Glyco_transf_61_cat"/>
</dbReference>
<sequence length="418" mass="48405">MNDVKTAWEKEGLKYIIKNSPEYVKRKTKRGAVDVYNPYGVIDRERLKSICSAEDKIWYYGSRTEFEISPPLNGRVPEKMRGHIGTHRVDPSFVCELSGARLIGDRALSRTSDGKYILEEMGTEPMLKNRLLEAFDSLTPQEKLREITWPVIGGHEADTDYDVLINLVPRHGGSHNNYINFGHWLLEDLPRLRACQHYYDKTGRKPLILLKKDPPSWAIDTLRLLGFSSSDWIEWDKRSATVSRLVVPKLNYVHSHEKQYQPSDRKWVGEQMKSRIDLDKNEFCRRVFVSRQGQERRKIINFDEVSDTVRNFGFEIFRPEELTTEDQIRLFDQAEVVLGPTGSAFANVIFADSATIIPILPRGWPLDTRLLPWHIIASEQDLEYDYLIGDSLDDKNNNKNSDIYINTSELMTVLQDIL</sequence>
<evidence type="ECO:0000259" key="1">
    <source>
        <dbReference type="Pfam" id="PF04577"/>
    </source>
</evidence>
<dbReference type="EMBL" id="RKLV01000004">
    <property type="protein sequence ID" value="MCX2818624.1"/>
    <property type="molecule type" value="Genomic_DNA"/>
</dbReference>
<dbReference type="AlphaFoldDB" id="A0A9Q4C458"/>
<feature type="domain" description="Glycosyltransferase 61 catalytic" evidence="1">
    <location>
        <begin position="181"/>
        <end position="356"/>
    </location>
</feature>
<dbReference type="Proteomes" id="UP001149411">
    <property type="component" value="Unassembled WGS sequence"/>
</dbReference>
<evidence type="ECO:0000313" key="3">
    <source>
        <dbReference type="Proteomes" id="UP001149411"/>
    </source>
</evidence>
<keyword evidence="3" id="KW-1185">Reference proteome</keyword>
<proteinExistence type="predicted"/>
<gene>
    <name evidence="2" type="ORF">EGH25_04565</name>
</gene>
<evidence type="ECO:0000313" key="2">
    <source>
        <dbReference type="EMBL" id="MCX2818624.1"/>
    </source>
</evidence>
<reference evidence="2" key="1">
    <citation type="submission" date="2022-09" db="EMBL/GenBank/DDBJ databases">
        <title>Haloadaptaus new haloarchaeum isolated from saline soil.</title>
        <authorList>
            <person name="Duran-Viseras A."/>
            <person name="Sanchez-Porro C."/>
            <person name="Ventosa A."/>
        </authorList>
    </citation>
    <scope>NUCLEOTIDE SEQUENCE</scope>
    <source>
        <strain evidence="2">F3-133</strain>
    </source>
</reference>
<accession>A0A9Q4C458</accession>
<organism evidence="2 3">
    <name type="scientific">Halorutilus salinus</name>
    <dbReference type="NCBI Taxonomy" id="2487751"/>
    <lineage>
        <taxon>Archaea</taxon>
        <taxon>Methanobacteriati</taxon>
        <taxon>Methanobacteriota</taxon>
        <taxon>Stenosarchaea group</taxon>
        <taxon>Halobacteria</taxon>
        <taxon>Halorutilales</taxon>
        <taxon>Halorutilaceae</taxon>
        <taxon>Halorutilus</taxon>
    </lineage>
</organism>
<protein>
    <submittedName>
        <fullName evidence="2">Glycosyltransferase family 61 protein</fullName>
    </submittedName>
</protein>
<dbReference type="GO" id="GO:0016757">
    <property type="term" value="F:glycosyltransferase activity"/>
    <property type="evidence" value="ECO:0007669"/>
    <property type="project" value="InterPro"/>
</dbReference>
<comment type="caution">
    <text evidence="2">The sequence shown here is derived from an EMBL/GenBank/DDBJ whole genome shotgun (WGS) entry which is preliminary data.</text>
</comment>
<dbReference type="Pfam" id="PF04577">
    <property type="entry name" value="Glyco_transf_61"/>
    <property type="match status" value="1"/>
</dbReference>
<dbReference type="RefSeq" id="WP_266086469.1">
    <property type="nucleotide sequence ID" value="NZ_RKLV01000004.1"/>
</dbReference>
<name>A0A9Q4C458_9EURY</name>